<gene>
    <name evidence="6" type="ORF">C7382_12014</name>
</gene>
<evidence type="ECO:0000256" key="4">
    <source>
        <dbReference type="ARBA" id="ARBA00032108"/>
    </source>
</evidence>
<dbReference type="Gene3D" id="1.10.530.10">
    <property type="match status" value="1"/>
</dbReference>
<dbReference type="InterPro" id="IPR018392">
    <property type="entry name" value="LysM"/>
</dbReference>
<keyword evidence="1" id="KW-0929">Antimicrobial</keyword>
<proteinExistence type="predicted"/>
<dbReference type="Proteomes" id="UP000245462">
    <property type="component" value="Unassembled WGS sequence"/>
</dbReference>
<dbReference type="GO" id="GO:0031640">
    <property type="term" value="P:killing of cells of another organism"/>
    <property type="evidence" value="ECO:0007669"/>
    <property type="project" value="UniProtKB-KW"/>
</dbReference>
<dbReference type="InterPro" id="IPR051056">
    <property type="entry name" value="Glycosyl_Hydrolase_73"/>
</dbReference>
<keyword evidence="3 6" id="KW-0378">Hydrolase</keyword>
<dbReference type="AlphaFoldDB" id="A0A2U1F4A0"/>
<dbReference type="GO" id="GO:0004040">
    <property type="term" value="F:amidase activity"/>
    <property type="evidence" value="ECO:0007669"/>
    <property type="project" value="InterPro"/>
</dbReference>
<dbReference type="SMART" id="SM00257">
    <property type="entry name" value="LysM"/>
    <property type="match status" value="2"/>
</dbReference>
<keyword evidence="7" id="KW-1185">Reference proteome</keyword>
<name>A0A2U1F4A0_9PORP</name>
<evidence type="ECO:0000256" key="2">
    <source>
        <dbReference type="ARBA" id="ARBA00022638"/>
    </source>
</evidence>
<comment type="caution">
    <text evidence="6">The sequence shown here is derived from an EMBL/GenBank/DDBJ whole genome shotgun (WGS) entry which is preliminary data.</text>
</comment>
<dbReference type="Gene3D" id="3.10.350.10">
    <property type="entry name" value="LysM domain"/>
    <property type="match status" value="1"/>
</dbReference>
<dbReference type="SUPFAM" id="SSF54106">
    <property type="entry name" value="LysM domain"/>
    <property type="match status" value="1"/>
</dbReference>
<protein>
    <recommendedName>
        <fullName evidence="4">Peptidoglycan hydrolase</fullName>
    </recommendedName>
</protein>
<evidence type="ECO:0000256" key="3">
    <source>
        <dbReference type="ARBA" id="ARBA00022801"/>
    </source>
</evidence>
<dbReference type="InterPro" id="IPR036779">
    <property type="entry name" value="LysM_dom_sf"/>
</dbReference>
<feature type="domain" description="LysM" evidence="5">
    <location>
        <begin position="223"/>
        <end position="267"/>
    </location>
</feature>
<evidence type="ECO:0000259" key="5">
    <source>
        <dbReference type="PROSITE" id="PS51782"/>
    </source>
</evidence>
<dbReference type="EMBL" id="QEKY01000020">
    <property type="protein sequence ID" value="PVZ06997.1"/>
    <property type="molecule type" value="Genomic_DNA"/>
</dbReference>
<dbReference type="InterPro" id="IPR002901">
    <property type="entry name" value="MGlyc_endo_b_GlcNAc-like_dom"/>
</dbReference>
<dbReference type="PANTHER" id="PTHR33308:SF9">
    <property type="entry name" value="PEPTIDOGLYCAN HYDROLASE FLGJ"/>
    <property type="match status" value="1"/>
</dbReference>
<organism evidence="6 7">
    <name type="scientific">Porphyromonas loveana</name>
    <dbReference type="NCBI Taxonomy" id="1884669"/>
    <lineage>
        <taxon>Bacteria</taxon>
        <taxon>Pseudomonadati</taxon>
        <taxon>Bacteroidota</taxon>
        <taxon>Bacteroidia</taxon>
        <taxon>Bacteroidales</taxon>
        <taxon>Porphyromonadaceae</taxon>
        <taxon>Porphyromonas</taxon>
    </lineage>
</organism>
<evidence type="ECO:0000313" key="6">
    <source>
        <dbReference type="EMBL" id="PVZ06997.1"/>
    </source>
</evidence>
<dbReference type="SMART" id="SM00047">
    <property type="entry name" value="LYZ2"/>
    <property type="match status" value="1"/>
</dbReference>
<keyword evidence="2" id="KW-0081">Bacteriolytic enzyme</keyword>
<dbReference type="Pfam" id="PF01476">
    <property type="entry name" value="LysM"/>
    <property type="match status" value="2"/>
</dbReference>
<sequence length="324" mass="37397">MLSSDNYPIQMRAKILQVFFVSLFLCFGIFSAVAQGRNRTYEAYVKQYADEAIRQMSRYNIPASITMAQALVETGAGASTLASVHNNHFGIKCHRSWTGKRTYRTDDAPDECFRSYSHSRESYEDHSRFLLQPRYRSLFDLRRDDYRGWATGLQRCGYATNRGYANLLIKMVEVYELYALDRERYPSWFNKSYPGTTAKAAQETKQKAQSGLKHEAYFSYGLLYIVAKAGDTFDSLAEEFDISASRLARYNDAPTDFPLEKGDVVYLEKKNSRSVSKYTRHVVRVGDSMHSISQRYGIRLKNLYKLNDKDGEYIPQEGDVLRLR</sequence>
<dbReference type="GO" id="GO:0042742">
    <property type="term" value="P:defense response to bacterium"/>
    <property type="evidence" value="ECO:0007669"/>
    <property type="project" value="UniProtKB-KW"/>
</dbReference>
<evidence type="ECO:0000256" key="1">
    <source>
        <dbReference type="ARBA" id="ARBA00022529"/>
    </source>
</evidence>
<feature type="domain" description="LysM" evidence="5">
    <location>
        <begin position="279"/>
        <end position="323"/>
    </location>
</feature>
<reference evidence="6 7" key="1">
    <citation type="submission" date="2018-04" db="EMBL/GenBank/DDBJ databases">
        <title>Genomic Encyclopedia of Type Strains, Phase IV (KMG-IV): sequencing the most valuable type-strain genomes for metagenomic binning, comparative biology and taxonomic classification.</title>
        <authorList>
            <person name="Goeker M."/>
        </authorList>
    </citation>
    <scope>NUCLEOTIDE SEQUENCE [LARGE SCALE GENOMIC DNA]</scope>
    <source>
        <strain evidence="6 7">DSM 28520</strain>
    </source>
</reference>
<dbReference type="PROSITE" id="PS51782">
    <property type="entry name" value="LYSM"/>
    <property type="match status" value="2"/>
</dbReference>
<accession>A0A2U1F4A0</accession>
<dbReference type="CDD" id="cd00118">
    <property type="entry name" value="LysM"/>
    <property type="match status" value="1"/>
</dbReference>
<dbReference type="PANTHER" id="PTHR33308">
    <property type="entry name" value="PEPTIDOGLYCAN HYDROLASE FLGJ"/>
    <property type="match status" value="1"/>
</dbReference>
<dbReference type="Pfam" id="PF01832">
    <property type="entry name" value="Glucosaminidase"/>
    <property type="match status" value="1"/>
</dbReference>
<evidence type="ECO:0000313" key="7">
    <source>
        <dbReference type="Proteomes" id="UP000245462"/>
    </source>
</evidence>